<evidence type="ECO:0000256" key="1">
    <source>
        <dbReference type="ARBA" id="ARBA00008791"/>
    </source>
</evidence>
<name>A0A497EQH9_9CREN</name>
<dbReference type="PANTHER" id="PTHR46268:SF6">
    <property type="entry name" value="UNIVERSAL STRESS PROTEIN UP12"/>
    <property type="match status" value="1"/>
</dbReference>
<dbReference type="InterPro" id="IPR006015">
    <property type="entry name" value="Universal_stress_UspA"/>
</dbReference>
<evidence type="ECO:0000259" key="2">
    <source>
        <dbReference type="Pfam" id="PF00582"/>
    </source>
</evidence>
<dbReference type="SUPFAM" id="SSF52402">
    <property type="entry name" value="Adenine nucleotide alpha hydrolases-like"/>
    <property type="match status" value="1"/>
</dbReference>
<dbReference type="PRINTS" id="PR01438">
    <property type="entry name" value="UNVRSLSTRESS"/>
</dbReference>
<proteinExistence type="inferred from homology"/>
<dbReference type="Pfam" id="PF00582">
    <property type="entry name" value="Usp"/>
    <property type="match status" value="1"/>
</dbReference>
<feature type="domain" description="UspA" evidence="2">
    <location>
        <begin position="9"/>
        <end position="147"/>
    </location>
</feature>
<gene>
    <name evidence="3" type="ORF">DRJ31_04215</name>
</gene>
<sequence length="156" mass="16968">MSSCEEGVMRKILVAVDGSKCSEYALKKALEMAKILKSKVLIAHVIPKMLPYGHEAAEADTLYHDFLVNEANKVLKTAIEKAKEVGVEAEGKLLEGSPADEVISLAEKEECDAIIVGSRGTAVTRAELGSVSERVVRYSPVPVLVIKCPKHFCRFP</sequence>
<evidence type="ECO:0000313" key="4">
    <source>
        <dbReference type="Proteomes" id="UP000278475"/>
    </source>
</evidence>
<accession>A0A497EQH9</accession>
<dbReference type="InterPro" id="IPR006016">
    <property type="entry name" value="UspA"/>
</dbReference>
<dbReference type="Proteomes" id="UP000278475">
    <property type="component" value="Unassembled WGS sequence"/>
</dbReference>
<dbReference type="CDD" id="cd00293">
    <property type="entry name" value="USP-like"/>
    <property type="match status" value="1"/>
</dbReference>
<dbReference type="Gene3D" id="3.40.50.620">
    <property type="entry name" value="HUPs"/>
    <property type="match status" value="1"/>
</dbReference>
<dbReference type="AlphaFoldDB" id="A0A497EQH9"/>
<reference evidence="3 4" key="1">
    <citation type="submission" date="2018-06" db="EMBL/GenBank/DDBJ databases">
        <title>Extensive metabolic versatility and redundancy in microbially diverse, dynamic hydrothermal sediments.</title>
        <authorList>
            <person name="Dombrowski N."/>
            <person name="Teske A."/>
            <person name="Baker B.J."/>
        </authorList>
    </citation>
    <scope>NUCLEOTIDE SEQUENCE [LARGE SCALE GENOMIC DNA]</scope>
    <source>
        <strain evidence="3">B66_G16</strain>
    </source>
</reference>
<comment type="caution">
    <text evidence="3">The sequence shown here is derived from an EMBL/GenBank/DDBJ whole genome shotgun (WGS) entry which is preliminary data.</text>
</comment>
<evidence type="ECO:0000313" key="3">
    <source>
        <dbReference type="EMBL" id="RLE49635.1"/>
    </source>
</evidence>
<dbReference type="PANTHER" id="PTHR46268">
    <property type="entry name" value="STRESS RESPONSE PROTEIN NHAX"/>
    <property type="match status" value="1"/>
</dbReference>
<comment type="similarity">
    <text evidence="1">Belongs to the universal stress protein A family.</text>
</comment>
<dbReference type="EMBL" id="QMQV01000028">
    <property type="protein sequence ID" value="RLE49635.1"/>
    <property type="molecule type" value="Genomic_DNA"/>
</dbReference>
<organism evidence="3 4">
    <name type="scientific">Thermoproteota archaeon</name>
    <dbReference type="NCBI Taxonomy" id="2056631"/>
    <lineage>
        <taxon>Archaea</taxon>
        <taxon>Thermoproteota</taxon>
    </lineage>
</organism>
<protein>
    <submittedName>
        <fullName evidence="3">Universal stress protein</fullName>
    </submittedName>
</protein>
<dbReference type="InterPro" id="IPR014729">
    <property type="entry name" value="Rossmann-like_a/b/a_fold"/>
</dbReference>